<dbReference type="RefSeq" id="WP_367845803.1">
    <property type="nucleotide sequence ID" value="NZ_JBFOHL010000015.1"/>
</dbReference>
<feature type="chain" id="PRO_5047301505" description="Lipoprotein" evidence="1">
    <location>
        <begin position="20"/>
        <end position="139"/>
    </location>
</feature>
<organism evidence="2 3">
    <name type="scientific">Rhodanobacter geophilus</name>
    <dbReference type="NCBI Taxonomy" id="3162488"/>
    <lineage>
        <taxon>Bacteria</taxon>
        <taxon>Pseudomonadati</taxon>
        <taxon>Pseudomonadota</taxon>
        <taxon>Gammaproteobacteria</taxon>
        <taxon>Lysobacterales</taxon>
        <taxon>Rhodanobacteraceae</taxon>
        <taxon>Rhodanobacter</taxon>
    </lineage>
</organism>
<proteinExistence type="predicted"/>
<name>A0ABV3QSD5_9GAMM</name>
<dbReference type="EMBL" id="JBFOHL010000015">
    <property type="protein sequence ID" value="MEW9625510.1"/>
    <property type="molecule type" value="Genomic_DNA"/>
</dbReference>
<reference evidence="2 3" key="1">
    <citation type="submission" date="2024-06" db="EMBL/GenBank/DDBJ databases">
        <authorList>
            <person name="Woo H."/>
        </authorList>
    </citation>
    <scope>NUCLEOTIDE SEQUENCE [LARGE SCALE GENOMIC DNA]</scope>
    <source>
        <strain evidence="2 3">S2-g</strain>
    </source>
</reference>
<feature type="signal peptide" evidence="1">
    <location>
        <begin position="1"/>
        <end position="19"/>
    </location>
</feature>
<evidence type="ECO:0000313" key="3">
    <source>
        <dbReference type="Proteomes" id="UP001556170"/>
    </source>
</evidence>
<evidence type="ECO:0000313" key="2">
    <source>
        <dbReference type="EMBL" id="MEW9625510.1"/>
    </source>
</evidence>
<sequence length="139" mass="15498">MRRLLLLLAASIATAVLLAGCAQNARSDNLTATLNAYGSAVRWNGLQSALQFVDPAVLKAHPPTDLDLARYQQVRVSDYDDGAGPVPLGDNEVQQTVRISFVNIHTQAERSVTTRQVWRYDEKTKHWWLESGLPDIRQD</sequence>
<accession>A0ABV3QSD5</accession>
<evidence type="ECO:0008006" key="4">
    <source>
        <dbReference type="Google" id="ProtNLM"/>
    </source>
</evidence>
<keyword evidence="3" id="KW-1185">Reference proteome</keyword>
<dbReference type="Proteomes" id="UP001556170">
    <property type="component" value="Unassembled WGS sequence"/>
</dbReference>
<dbReference type="PROSITE" id="PS51257">
    <property type="entry name" value="PROKAR_LIPOPROTEIN"/>
    <property type="match status" value="1"/>
</dbReference>
<evidence type="ECO:0000256" key="1">
    <source>
        <dbReference type="SAM" id="SignalP"/>
    </source>
</evidence>
<keyword evidence="1" id="KW-0732">Signal</keyword>
<comment type="caution">
    <text evidence="2">The sequence shown here is derived from an EMBL/GenBank/DDBJ whole genome shotgun (WGS) entry which is preliminary data.</text>
</comment>
<gene>
    <name evidence="2" type="ORF">ABQJ56_14870</name>
</gene>
<protein>
    <recommendedName>
        <fullName evidence="4">Lipoprotein</fullName>
    </recommendedName>
</protein>